<dbReference type="RefSeq" id="WP_074611718.1">
    <property type="nucleotide sequence ID" value="NZ_FNGY01000010.1"/>
</dbReference>
<dbReference type="InterPro" id="IPR033985">
    <property type="entry name" value="SusD-like_N"/>
</dbReference>
<sequence>MKKNNIYIILSVIFAATTLAGCKKFLEHQPDNRTTLNSPEKVAELLVAAYPRANYIPFTEAMSDNVEDKGSAENDLFNSRPWNYTDQNDRTYDTPNFYWNGCYTAIAAANHALDAINKAADQAPYSASKGEALVARAYSHFMLVTLFAKPYDAATAASDPGIPYVTEPEEKPEGNYERKTVAYVYEMIDKDLKEGLPLIKDNSYRIPKYHFTKAAANAFATRFYLFKKDYPNVIKYANDAFPTAAIAANLRPINTTYLGFGNNFYDIQAFYTKSEDPGNLLLAEANTIWGRDYYRYRYGLGNRLRGEVLGSLNPLGVELYRVVFGAQPEAYNVPKFREHFVKESINANTGDAYNMIPLFSTEEVLFNRAEANVMQGNFPDAIADLNVYLSKRIRAYSPITHIFTLDKAKAFYTGKSSEAALIESILDYKRQEYIHEGVRWLDLLRHKRGVTHTSFDGKTVNVYPATDPRRILQLPKEAIALGLSANAR</sequence>
<name>A0A1H0FK70_9SPHI</name>
<dbReference type="Pfam" id="PF14322">
    <property type="entry name" value="SusD-like_3"/>
    <property type="match status" value="1"/>
</dbReference>
<dbReference type="OrthoDB" id="1147023at2"/>
<keyword evidence="3" id="KW-1185">Reference proteome</keyword>
<protein>
    <submittedName>
        <fullName evidence="2">SusD family protein</fullName>
    </submittedName>
</protein>
<reference evidence="3" key="1">
    <citation type="submission" date="2016-10" db="EMBL/GenBank/DDBJ databases">
        <authorList>
            <person name="Varghese N."/>
            <person name="Submissions S."/>
        </authorList>
    </citation>
    <scope>NUCLEOTIDE SEQUENCE [LARGE SCALE GENOMIC DNA]</scope>
    <source>
        <strain evidence="3">DSM 19110</strain>
    </source>
</reference>
<proteinExistence type="predicted"/>
<dbReference type="AlphaFoldDB" id="A0A1H0FK70"/>
<dbReference type="Proteomes" id="UP000183200">
    <property type="component" value="Unassembled WGS sequence"/>
</dbReference>
<evidence type="ECO:0000313" key="3">
    <source>
        <dbReference type="Proteomes" id="UP000183200"/>
    </source>
</evidence>
<dbReference type="GO" id="GO:0009279">
    <property type="term" value="C:cell outer membrane"/>
    <property type="evidence" value="ECO:0007669"/>
    <property type="project" value="UniProtKB-SubCell"/>
</dbReference>
<dbReference type="InterPro" id="IPR011990">
    <property type="entry name" value="TPR-like_helical_dom_sf"/>
</dbReference>
<accession>A0A1H0FK70</accession>
<dbReference type="EMBL" id="FNGY01000010">
    <property type="protein sequence ID" value="SDN95063.1"/>
    <property type="molecule type" value="Genomic_DNA"/>
</dbReference>
<evidence type="ECO:0000313" key="2">
    <source>
        <dbReference type="EMBL" id="SDN95063.1"/>
    </source>
</evidence>
<feature type="domain" description="SusD-like N-terminal" evidence="1">
    <location>
        <begin position="24"/>
        <end position="225"/>
    </location>
</feature>
<dbReference type="PROSITE" id="PS51257">
    <property type="entry name" value="PROKAR_LIPOPROTEIN"/>
    <property type="match status" value="1"/>
</dbReference>
<dbReference type="Gene3D" id="1.25.40.390">
    <property type="match status" value="1"/>
</dbReference>
<dbReference type="SUPFAM" id="SSF48452">
    <property type="entry name" value="TPR-like"/>
    <property type="match status" value="1"/>
</dbReference>
<gene>
    <name evidence="2" type="ORF">SAMN05421820_110205</name>
</gene>
<organism evidence="2 3">
    <name type="scientific">Pedobacter steynii</name>
    <dbReference type="NCBI Taxonomy" id="430522"/>
    <lineage>
        <taxon>Bacteria</taxon>
        <taxon>Pseudomonadati</taxon>
        <taxon>Bacteroidota</taxon>
        <taxon>Sphingobacteriia</taxon>
        <taxon>Sphingobacteriales</taxon>
        <taxon>Sphingobacteriaceae</taxon>
        <taxon>Pedobacter</taxon>
    </lineage>
</organism>
<evidence type="ECO:0000259" key="1">
    <source>
        <dbReference type="Pfam" id="PF14322"/>
    </source>
</evidence>